<dbReference type="EMBL" id="AHJE01000286">
    <property type="protein sequence ID" value="EHP37542.1"/>
    <property type="molecule type" value="Genomic_DNA"/>
</dbReference>
<dbReference type="Proteomes" id="UP000005808">
    <property type="component" value="Unassembled WGS sequence"/>
</dbReference>
<dbReference type="SMART" id="SM00998">
    <property type="entry name" value="ADSL_C"/>
    <property type="match status" value="1"/>
</dbReference>
<dbReference type="InterPro" id="IPR019468">
    <property type="entry name" value="AdenyloSucc_lyase_C"/>
</dbReference>
<evidence type="ECO:0000313" key="3">
    <source>
        <dbReference type="Proteomes" id="UP000005808"/>
    </source>
</evidence>
<comment type="caution">
    <text evidence="2">The sequence shown here is derived from an EMBL/GenBank/DDBJ whole genome shotgun (WGS) entry which is preliminary data.</text>
</comment>
<dbReference type="EC" id="5.5.1.2" evidence="2"/>
<dbReference type="Pfam" id="PF10397">
    <property type="entry name" value="ADSL_C"/>
    <property type="match status" value="1"/>
</dbReference>
<feature type="domain" description="Adenylosuccinate lyase C-terminal" evidence="1">
    <location>
        <begin position="1"/>
        <end position="74"/>
    </location>
</feature>
<protein>
    <submittedName>
        <fullName evidence="2">3-carboxy-cis,cis-muconate cycloisomerase</fullName>
        <ecNumber evidence="2">5.5.1.2</ecNumber>
    </submittedName>
</protein>
<gene>
    <name evidence="2" type="ORF">OR16_42231</name>
</gene>
<proteinExistence type="predicted"/>
<accession>H1SIW2</accession>
<name>H1SIW2_9BURK</name>
<dbReference type="PATRIC" id="fig|1127483.3.peg.8334"/>
<evidence type="ECO:0000313" key="2">
    <source>
        <dbReference type="EMBL" id="EHP37542.1"/>
    </source>
</evidence>
<reference evidence="2 3" key="1">
    <citation type="journal article" date="2012" name="J. Bacteriol.">
        <title>De Novo Genome Project of Cupriavidus basilensis OR16.</title>
        <authorList>
            <person name="Cserhati M."/>
            <person name="Kriszt B."/>
            <person name="Szoboszlay S."/>
            <person name="Toth A."/>
            <person name="Szabo I."/>
            <person name="Tancsics A."/>
            <person name="Nagy I."/>
            <person name="Horvath B."/>
            <person name="Nagy I."/>
            <person name="Kukolya J."/>
        </authorList>
    </citation>
    <scope>NUCLEOTIDE SEQUENCE [LARGE SCALE GENOMIC DNA]</scope>
    <source>
        <strain evidence="2 3">OR16</strain>
    </source>
</reference>
<dbReference type="AlphaFoldDB" id="H1SIW2"/>
<keyword evidence="2" id="KW-0413">Isomerase</keyword>
<dbReference type="Gene3D" id="1.10.40.30">
    <property type="entry name" value="Fumarase/aspartase (C-terminal domain)"/>
    <property type="match status" value="1"/>
</dbReference>
<evidence type="ECO:0000259" key="1">
    <source>
        <dbReference type="SMART" id="SM00998"/>
    </source>
</evidence>
<dbReference type="SUPFAM" id="SSF48557">
    <property type="entry name" value="L-aspartase-like"/>
    <property type="match status" value="1"/>
</dbReference>
<dbReference type="InterPro" id="IPR008948">
    <property type="entry name" value="L-Aspartase-like"/>
</dbReference>
<dbReference type="GO" id="GO:0047472">
    <property type="term" value="F:3-carboxy-cis,cis-muconate cycloisomerase activity"/>
    <property type="evidence" value="ECO:0007669"/>
    <property type="project" value="UniProtKB-EC"/>
</dbReference>
<sequence length="95" mass="9620">MELGGKIGRLPAHHLVEGACRRAVAEGTTLREALGATLAEDAAHAELMDAAALDRVCDPANYAGQAAGFADAVLAAWRQEAGQHGSPSGTPVTSA</sequence>
<organism evidence="2 3">
    <name type="scientific">Cupriavidus basilensis OR16</name>
    <dbReference type="NCBI Taxonomy" id="1127483"/>
    <lineage>
        <taxon>Bacteria</taxon>
        <taxon>Pseudomonadati</taxon>
        <taxon>Pseudomonadota</taxon>
        <taxon>Betaproteobacteria</taxon>
        <taxon>Burkholderiales</taxon>
        <taxon>Burkholderiaceae</taxon>
        <taxon>Cupriavidus</taxon>
    </lineage>
</organism>